<dbReference type="PANTHER" id="PTHR11977">
    <property type="entry name" value="VILLIN"/>
    <property type="match status" value="1"/>
</dbReference>
<evidence type="ECO:0000313" key="3">
    <source>
        <dbReference type="EMBL" id="ADY49084.1"/>
    </source>
</evidence>
<dbReference type="GO" id="GO:0008154">
    <property type="term" value="P:actin polymerization or depolymerization"/>
    <property type="evidence" value="ECO:0007669"/>
    <property type="project" value="TreeGrafter"/>
</dbReference>
<dbReference type="PANTHER" id="PTHR11977:SF123">
    <property type="entry name" value="GELSOLIN"/>
    <property type="match status" value="1"/>
</dbReference>
<sequence>MFLSYFKDGIKYLQGGVASGFRHVVKNNFDDWTPRLFHCKGKRNVRCTQVVCERNSLNLGDVFILDCGNNIYVWMPPDSGRLERIKTRIGTATRSFGKRWVVAKIWEI</sequence>
<dbReference type="InterPro" id="IPR007122">
    <property type="entry name" value="Villin/Gelsolin"/>
</dbReference>
<dbReference type="AlphaFoldDB" id="F1LG30"/>
<dbReference type="GO" id="GO:0051016">
    <property type="term" value="P:barbed-end actin filament capping"/>
    <property type="evidence" value="ECO:0007669"/>
    <property type="project" value="TreeGrafter"/>
</dbReference>
<dbReference type="GO" id="GO:0005546">
    <property type="term" value="F:phosphatidylinositol-4,5-bisphosphate binding"/>
    <property type="evidence" value="ECO:0007669"/>
    <property type="project" value="TreeGrafter"/>
</dbReference>
<dbReference type="Pfam" id="PF00626">
    <property type="entry name" value="Gelsolin"/>
    <property type="match status" value="1"/>
</dbReference>
<protein>
    <submittedName>
        <fullName evidence="3">Gelsolin</fullName>
    </submittedName>
</protein>
<dbReference type="InterPro" id="IPR029006">
    <property type="entry name" value="ADF-H/Gelsolin-like_dom_sf"/>
</dbReference>
<name>F1LG30_ASCSU</name>
<keyword evidence="1" id="KW-0677">Repeat</keyword>
<feature type="domain" description="Gelsolin-like" evidence="2">
    <location>
        <begin position="48"/>
        <end position="84"/>
    </location>
</feature>
<dbReference type="Gene3D" id="3.40.20.10">
    <property type="entry name" value="Severin"/>
    <property type="match status" value="1"/>
</dbReference>
<organism evidence="3">
    <name type="scientific">Ascaris suum</name>
    <name type="common">Pig roundworm</name>
    <name type="synonym">Ascaris lumbricoides</name>
    <dbReference type="NCBI Taxonomy" id="6253"/>
    <lineage>
        <taxon>Eukaryota</taxon>
        <taxon>Metazoa</taxon>
        <taxon>Ecdysozoa</taxon>
        <taxon>Nematoda</taxon>
        <taxon>Chromadorea</taxon>
        <taxon>Rhabditida</taxon>
        <taxon>Spirurina</taxon>
        <taxon>Ascaridomorpha</taxon>
        <taxon>Ascaridoidea</taxon>
        <taxon>Ascarididae</taxon>
        <taxon>Ascaris</taxon>
    </lineage>
</organism>
<dbReference type="SUPFAM" id="SSF55753">
    <property type="entry name" value="Actin depolymerizing proteins"/>
    <property type="match status" value="2"/>
</dbReference>
<dbReference type="GO" id="GO:0005737">
    <property type="term" value="C:cytoplasm"/>
    <property type="evidence" value="ECO:0007669"/>
    <property type="project" value="TreeGrafter"/>
</dbReference>
<proteinExistence type="evidence at transcript level"/>
<dbReference type="EMBL" id="JI213197">
    <property type="protein sequence ID" value="ADY49084.1"/>
    <property type="molecule type" value="mRNA"/>
</dbReference>
<accession>F1LG30</accession>
<evidence type="ECO:0000256" key="1">
    <source>
        <dbReference type="ARBA" id="ARBA00022737"/>
    </source>
</evidence>
<evidence type="ECO:0000259" key="2">
    <source>
        <dbReference type="Pfam" id="PF00626"/>
    </source>
</evidence>
<dbReference type="GO" id="GO:0051015">
    <property type="term" value="F:actin filament binding"/>
    <property type="evidence" value="ECO:0007669"/>
    <property type="project" value="InterPro"/>
</dbReference>
<dbReference type="InterPro" id="IPR007123">
    <property type="entry name" value="Gelsolin-like_dom"/>
</dbReference>
<dbReference type="GO" id="GO:0051014">
    <property type="term" value="P:actin filament severing"/>
    <property type="evidence" value="ECO:0007669"/>
    <property type="project" value="TreeGrafter"/>
</dbReference>
<reference evidence="3" key="1">
    <citation type="journal article" date="2011" name="Genome Res.">
        <title>Deep small RNA sequencing from the nematode Ascaris reveals conservation, functional diversification, and novel developmental profiles.</title>
        <authorList>
            <person name="Wang J."/>
            <person name="Czech B."/>
            <person name="Crunk A."/>
            <person name="Wallace A."/>
            <person name="Mitreva M."/>
            <person name="Hannon G.J."/>
            <person name="Davis R.E."/>
        </authorList>
    </citation>
    <scope>NUCLEOTIDE SEQUENCE</scope>
</reference>
<dbReference type="GO" id="GO:0015629">
    <property type="term" value="C:actin cytoskeleton"/>
    <property type="evidence" value="ECO:0007669"/>
    <property type="project" value="TreeGrafter"/>
</dbReference>